<reference evidence="6 7" key="1">
    <citation type="journal article" date="2021" name="Nat. Commun.">
        <title>Genetic determinants of endophytism in the Arabidopsis root mycobiome.</title>
        <authorList>
            <person name="Mesny F."/>
            <person name="Miyauchi S."/>
            <person name="Thiergart T."/>
            <person name="Pickel B."/>
            <person name="Atanasova L."/>
            <person name="Karlsson M."/>
            <person name="Huettel B."/>
            <person name="Barry K.W."/>
            <person name="Haridas S."/>
            <person name="Chen C."/>
            <person name="Bauer D."/>
            <person name="Andreopoulos W."/>
            <person name="Pangilinan J."/>
            <person name="LaButti K."/>
            <person name="Riley R."/>
            <person name="Lipzen A."/>
            <person name="Clum A."/>
            <person name="Drula E."/>
            <person name="Henrissat B."/>
            <person name="Kohler A."/>
            <person name="Grigoriev I.V."/>
            <person name="Martin F.M."/>
            <person name="Hacquard S."/>
        </authorList>
    </citation>
    <scope>NUCLEOTIDE SEQUENCE [LARGE SCALE GENOMIC DNA]</scope>
    <source>
        <strain evidence="6 7">MPI-CAGE-CH-0241</strain>
    </source>
</reference>
<evidence type="ECO:0000256" key="4">
    <source>
        <dbReference type="ARBA" id="ARBA00044511"/>
    </source>
</evidence>
<feature type="compositionally biased region" description="Basic and acidic residues" evidence="5">
    <location>
        <begin position="37"/>
        <end position="58"/>
    </location>
</feature>
<comment type="similarity">
    <text evidence="1">Belongs to the CCM1 family.</text>
</comment>
<dbReference type="Gene3D" id="1.25.40.10">
    <property type="entry name" value="Tetratricopeptide repeat domain"/>
    <property type="match status" value="1"/>
</dbReference>
<dbReference type="OrthoDB" id="1908178at2759"/>
<evidence type="ECO:0000256" key="3">
    <source>
        <dbReference type="ARBA" id="ARBA00044493"/>
    </source>
</evidence>
<dbReference type="EMBL" id="JAGPYM010000003">
    <property type="protein sequence ID" value="KAH6896578.1"/>
    <property type="molecule type" value="Genomic_DNA"/>
</dbReference>
<organism evidence="6 7">
    <name type="scientific">Thelonectria olida</name>
    <dbReference type="NCBI Taxonomy" id="1576542"/>
    <lineage>
        <taxon>Eukaryota</taxon>
        <taxon>Fungi</taxon>
        <taxon>Dikarya</taxon>
        <taxon>Ascomycota</taxon>
        <taxon>Pezizomycotina</taxon>
        <taxon>Sordariomycetes</taxon>
        <taxon>Hypocreomycetidae</taxon>
        <taxon>Hypocreales</taxon>
        <taxon>Nectriaceae</taxon>
        <taxon>Thelonectria</taxon>
    </lineage>
</organism>
<keyword evidence="7" id="KW-1185">Reference proteome</keyword>
<dbReference type="AlphaFoldDB" id="A0A9P8WFH9"/>
<dbReference type="Pfam" id="PF01535">
    <property type="entry name" value="PPR"/>
    <property type="match status" value="2"/>
</dbReference>
<evidence type="ECO:0000256" key="2">
    <source>
        <dbReference type="ARBA" id="ARBA00022737"/>
    </source>
</evidence>
<evidence type="ECO:0000313" key="6">
    <source>
        <dbReference type="EMBL" id="KAH6896578.1"/>
    </source>
</evidence>
<evidence type="ECO:0008006" key="8">
    <source>
        <dbReference type="Google" id="ProtNLM"/>
    </source>
</evidence>
<evidence type="ECO:0000256" key="1">
    <source>
        <dbReference type="ARBA" id="ARBA00006192"/>
    </source>
</evidence>
<dbReference type="Proteomes" id="UP000777438">
    <property type="component" value="Unassembled WGS sequence"/>
</dbReference>
<comment type="function">
    <text evidence="3">Regulates mitochondrial small subunit maturation by controlling 15S rRNA 5'-end processing. Localizes to the 5' precursor of the 15S rRNA in a position that is subsequently occupied by mS47 in the mature yeast mtSSU. Uses structure and sequence-specific RNA recognition, binding to a single-stranded region of the precursor and specifically recognizing bases -6 to -1. The exchange of Ccm1 for mS47 is coupled to the irreversible removal of precursor rRNA that is accompanied by conformational changes of the mitoribosomal proteins uS5m and mS26. These conformational changes signal completion of 5'-end rRNA processing through protection of the mature 5'-end of the 15S rRNA and stabilization of mS47. The removal of the 5' precursor together with the dissociation of Ccm1 may be catalyzed by the 5'-3' exoribonuclease Pet127. Involved in the specific removal of group I introns in mitochondrial encoded transcripts.</text>
</comment>
<proteinExistence type="inferred from homology"/>
<dbReference type="InterPro" id="IPR011990">
    <property type="entry name" value="TPR-like_helical_dom_sf"/>
</dbReference>
<comment type="caution">
    <text evidence="6">The sequence shown here is derived from an EMBL/GenBank/DDBJ whole genome shotgun (WGS) entry which is preliminary data.</text>
</comment>
<evidence type="ECO:0000313" key="7">
    <source>
        <dbReference type="Proteomes" id="UP000777438"/>
    </source>
</evidence>
<dbReference type="PANTHER" id="PTHR47447:SF17">
    <property type="entry name" value="OS12G0638900 PROTEIN"/>
    <property type="match status" value="1"/>
</dbReference>
<comment type="subunit">
    <text evidence="4">Binds to mitochondrial small subunit 15S rRNA.</text>
</comment>
<sequence>MAFVRQEDASTVEEHLSFHQDTYQSGYAQPDGPRVQVSDRKYNGRYPSKDETPKMNDKTRRKVSRLCAAILRRLRYPTRSRLGPVYHLYMQLPEPRMLHLEWHWKDRLLKIMGTPSKRNPEAMLRYFALIRDAKDAGLTIRRSHWNLALAFATKYASHNTSDEVETALRLWKEMERGAGIKGNDVTFNVLFDIAIKVGNFPLGDMIYKEMEARGVQFNRYHHVSVIHYFGLKLDSGGIRAAYRAMVEAGEMVDTVALNCVISGLLRCGEEPAAEETYQRMKNGHAKAAEIPDRNYMTDKVVSRVLMLFAKVGKEHPELQKTLQNNVDLTPNLRTYRLFIDHYSLRVGDLTKVAQYLDEMKYLKVPIHPTIFLGLFKGFYLHGGFAGSAWSEQRLEGVLKALYQAKDEGGQAFLIDRWVAIWALRAIQKCSTGDAVIRAYQDLAARWDIHPEHYEFMESLVEVILTGRDLKSSTGNWTGPAHRRFKKDGSPL</sequence>
<keyword evidence="2" id="KW-0677">Repeat</keyword>
<dbReference type="PANTHER" id="PTHR47447">
    <property type="entry name" value="OS03G0856100 PROTEIN"/>
    <property type="match status" value="1"/>
</dbReference>
<evidence type="ECO:0000256" key="5">
    <source>
        <dbReference type="SAM" id="MobiDB-lite"/>
    </source>
</evidence>
<feature type="region of interest" description="Disordered" evidence="5">
    <location>
        <begin position="21"/>
        <end position="59"/>
    </location>
</feature>
<name>A0A9P8WFH9_9HYPO</name>
<accession>A0A9P8WFH9</accession>
<dbReference type="InterPro" id="IPR002885">
    <property type="entry name" value="PPR_rpt"/>
</dbReference>
<protein>
    <recommendedName>
        <fullName evidence="8">Pentatricopeptide repeat-containing protein</fullName>
    </recommendedName>
</protein>
<gene>
    <name evidence="6" type="ORF">B0T10DRAFT_395966</name>
</gene>